<keyword evidence="2" id="KW-1185">Reference proteome</keyword>
<name>A0A914CL98_9BILA</name>
<reference evidence="3" key="1">
    <citation type="submission" date="2022-11" db="UniProtKB">
        <authorList>
            <consortium name="WormBaseParasite"/>
        </authorList>
    </citation>
    <scope>IDENTIFICATION</scope>
</reference>
<sequence>MERDHCECLLLQESPKLMEQRSIREANHGIIDEKKAEEIDEKKADGTLVPMIRYDETQRFECISNPERCDETQCSERVSNPEVPPTERCLHGNNSTKPSDMMRYNIDPPVNNNGAMCNGAITEKKEQEC</sequence>
<evidence type="ECO:0000313" key="2">
    <source>
        <dbReference type="Proteomes" id="UP000887540"/>
    </source>
</evidence>
<proteinExistence type="predicted"/>
<accession>A0A914CL98</accession>
<protein>
    <submittedName>
        <fullName evidence="3">Uncharacterized protein</fullName>
    </submittedName>
</protein>
<dbReference type="AlphaFoldDB" id="A0A914CL98"/>
<dbReference type="WBParaSite" id="ACRNAN_scaffold11562.g15063.t1">
    <property type="protein sequence ID" value="ACRNAN_scaffold11562.g15063.t1"/>
    <property type="gene ID" value="ACRNAN_scaffold11562.g15063"/>
</dbReference>
<dbReference type="Proteomes" id="UP000887540">
    <property type="component" value="Unplaced"/>
</dbReference>
<organism evidence="2 3">
    <name type="scientific">Acrobeloides nanus</name>
    <dbReference type="NCBI Taxonomy" id="290746"/>
    <lineage>
        <taxon>Eukaryota</taxon>
        <taxon>Metazoa</taxon>
        <taxon>Ecdysozoa</taxon>
        <taxon>Nematoda</taxon>
        <taxon>Chromadorea</taxon>
        <taxon>Rhabditida</taxon>
        <taxon>Tylenchina</taxon>
        <taxon>Cephalobomorpha</taxon>
        <taxon>Cephaloboidea</taxon>
        <taxon>Cephalobidae</taxon>
        <taxon>Acrobeloides</taxon>
    </lineage>
</organism>
<evidence type="ECO:0000256" key="1">
    <source>
        <dbReference type="SAM" id="MobiDB-lite"/>
    </source>
</evidence>
<evidence type="ECO:0000313" key="3">
    <source>
        <dbReference type="WBParaSite" id="ACRNAN_scaffold11562.g15063.t1"/>
    </source>
</evidence>
<feature type="region of interest" description="Disordered" evidence="1">
    <location>
        <begin position="76"/>
        <end position="102"/>
    </location>
</feature>